<name>A0A9W8N1F3_9AGAR</name>
<evidence type="ECO:0000256" key="1">
    <source>
        <dbReference type="SAM" id="MobiDB-lite"/>
    </source>
</evidence>
<feature type="compositionally biased region" description="Acidic residues" evidence="1">
    <location>
        <begin position="292"/>
        <end position="309"/>
    </location>
</feature>
<comment type="caution">
    <text evidence="2">The sequence shown here is derived from an EMBL/GenBank/DDBJ whole genome shotgun (WGS) entry which is preliminary data.</text>
</comment>
<keyword evidence="3" id="KW-1185">Reference proteome</keyword>
<organism evidence="2 3">
    <name type="scientific">Agrocybe chaxingu</name>
    <dbReference type="NCBI Taxonomy" id="84603"/>
    <lineage>
        <taxon>Eukaryota</taxon>
        <taxon>Fungi</taxon>
        <taxon>Dikarya</taxon>
        <taxon>Basidiomycota</taxon>
        <taxon>Agaricomycotina</taxon>
        <taxon>Agaricomycetes</taxon>
        <taxon>Agaricomycetidae</taxon>
        <taxon>Agaricales</taxon>
        <taxon>Agaricineae</taxon>
        <taxon>Strophariaceae</taxon>
        <taxon>Agrocybe</taxon>
    </lineage>
</organism>
<accession>A0A9W8N1F3</accession>
<sequence>MCLNNLPPEVLYNIVATVVIDYIDCAIASPPHPVWFNRYPTIQIDSLSKAALQSSLIPSLSDSSSTAFHNHRSHAPMSTSSLSQNISKTHDRPTCFQLKRNLDPRFDSPPRPAIALSSDLTVIVIPFPHLAPSFVVRLQVARAPEPLTWRFGHINVGHNVLMRCERRGLGPIIIPIGSKKTEWLDFPKDKFNLIVLLALQVFGPDLTNAPLLPPSALDFFDRANKEDEDEWSDTYDDTGNEGSDIAPPTRQTAPSSQPAGGFLPWENPSATASSAAGKEDCVNAADMSDGSSTEEEFSDDEDNDSDIDDGEECRKFKAFKMAEKKELLPKNQITPLLGVNGYVRETTLRIINDTLGVKKKRGSKASIHKKIITVLRDLRWTYRIAHTPPFHCSDLVSAYKGPVTPFVDAYLGLSQAGYSAGLTDFGFQFILQTMKATRDIDLTIPQPVLRARVSQRAYIYHTRFRLWRRLVGHEAKIADAYEAAIQRTERRRLVFTVNTDKCVALQQALRNLVAFEEKYVTQEYFDVFPRVLIKMSGIRLILKHLDGLRVVNSIRENEAALAIVREATDVLKTWRRKCKAKTSFYVVLNSGIRKIWFEGGKVMESTIA</sequence>
<protein>
    <submittedName>
        <fullName evidence="2">Uncharacterized protein</fullName>
    </submittedName>
</protein>
<dbReference type="EMBL" id="JANKHO010000030">
    <property type="protein sequence ID" value="KAJ3517118.1"/>
    <property type="molecule type" value="Genomic_DNA"/>
</dbReference>
<dbReference type="OrthoDB" id="3028554at2759"/>
<feature type="compositionally biased region" description="Polar residues" evidence="1">
    <location>
        <begin position="76"/>
        <end position="87"/>
    </location>
</feature>
<feature type="compositionally biased region" description="Acidic residues" evidence="1">
    <location>
        <begin position="228"/>
        <end position="239"/>
    </location>
</feature>
<evidence type="ECO:0000313" key="2">
    <source>
        <dbReference type="EMBL" id="KAJ3517118.1"/>
    </source>
</evidence>
<dbReference type="AlphaFoldDB" id="A0A9W8N1F3"/>
<reference evidence="2" key="1">
    <citation type="submission" date="2022-07" db="EMBL/GenBank/DDBJ databases">
        <title>Genome Sequence of Agrocybe chaxingu.</title>
        <authorList>
            <person name="Buettner E."/>
        </authorList>
    </citation>
    <scope>NUCLEOTIDE SEQUENCE</scope>
    <source>
        <strain evidence="2">MP-N11</strain>
    </source>
</reference>
<dbReference type="Proteomes" id="UP001148786">
    <property type="component" value="Unassembled WGS sequence"/>
</dbReference>
<gene>
    <name evidence="2" type="ORF">NLJ89_g704</name>
</gene>
<feature type="region of interest" description="Disordered" evidence="1">
    <location>
        <begin position="67"/>
        <end position="87"/>
    </location>
</feature>
<proteinExistence type="predicted"/>
<evidence type="ECO:0000313" key="3">
    <source>
        <dbReference type="Proteomes" id="UP001148786"/>
    </source>
</evidence>
<feature type="region of interest" description="Disordered" evidence="1">
    <location>
        <begin position="228"/>
        <end position="309"/>
    </location>
</feature>
<feature type="compositionally biased region" description="Polar residues" evidence="1">
    <location>
        <begin position="249"/>
        <end position="258"/>
    </location>
</feature>